<dbReference type="GO" id="GO:0061799">
    <property type="term" value="F:cyclic pyranopterin monophosphate synthase activity"/>
    <property type="evidence" value="ECO:0007669"/>
    <property type="project" value="UniProtKB-UniRule"/>
</dbReference>
<comment type="subunit">
    <text evidence="6">Homohexamer; trimer of dimers.</text>
</comment>
<dbReference type="CDD" id="cd01420">
    <property type="entry name" value="MoaC_PE"/>
    <property type="match status" value="1"/>
</dbReference>
<evidence type="ECO:0000313" key="9">
    <source>
        <dbReference type="Proteomes" id="UP000189735"/>
    </source>
</evidence>
<dbReference type="NCBIfam" id="TIGR00581">
    <property type="entry name" value="moaC"/>
    <property type="match status" value="1"/>
</dbReference>
<feature type="binding site" evidence="6">
    <location>
        <begin position="78"/>
        <end position="80"/>
    </location>
    <ligand>
        <name>substrate</name>
    </ligand>
</feature>
<organism evidence="8 9">
    <name type="scientific">Agreia bicolorata</name>
    <dbReference type="NCBI Taxonomy" id="110935"/>
    <lineage>
        <taxon>Bacteria</taxon>
        <taxon>Bacillati</taxon>
        <taxon>Actinomycetota</taxon>
        <taxon>Actinomycetes</taxon>
        <taxon>Micrococcales</taxon>
        <taxon>Microbacteriaceae</taxon>
        <taxon>Agreia</taxon>
    </lineage>
</organism>
<dbReference type="PANTHER" id="PTHR22960:SF29">
    <property type="entry name" value="CYCLIC PYRANOPTERIN MONOPHOSPHATE SYNTHASE"/>
    <property type="match status" value="1"/>
</dbReference>
<dbReference type="InterPro" id="IPR036522">
    <property type="entry name" value="MoaC_sf"/>
</dbReference>
<evidence type="ECO:0000256" key="4">
    <source>
        <dbReference type="ARBA" id="ARBA00023150"/>
    </source>
</evidence>
<evidence type="ECO:0000313" key="8">
    <source>
        <dbReference type="EMBL" id="SKB00846.1"/>
    </source>
</evidence>
<dbReference type="EMBL" id="FUYG01000009">
    <property type="protein sequence ID" value="SKB00846.1"/>
    <property type="molecule type" value="Genomic_DNA"/>
</dbReference>
<evidence type="ECO:0000256" key="1">
    <source>
        <dbReference type="ARBA" id="ARBA00001637"/>
    </source>
</evidence>
<dbReference type="RefSeq" id="WP_078715157.1">
    <property type="nucleotide sequence ID" value="NZ_FUYG01000009.1"/>
</dbReference>
<evidence type="ECO:0000256" key="2">
    <source>
        <dbReference type="ARBA" id="ARBA00005046"/>
    </source>
</evidence>
<dbReference type="PANTHER" id="PTHR22960">
    <property type="entry name" value="MOLYBDOPTERIN COFACTOR SYNTHESIS PROTEIN A"/>
    <property type="match status" value="1"/>
</dbReference>
<keyword evidence="4 6" id="KW-0501">Molybdenum cofactor biosynthesis</keyword>
<dbReference type="SUPFAM" id="SSF55040">
    <property type="entry name" value="Molybdenum cofactor biosynthesis protein C, MoaC"/>
    <property type="match status" value="1"/>
</dbReference>
<dbReference type="InterPro" id="IPR002820">
    <property type="entry name" value="Mopterin_CF_biosynth-C_dom"/>
</dbReference>
<dbReference type="AlphaFoldDB" id="A0A1T4YGE4"/>
<dbReference type="Gene3D" id="3.30.70.640">
    <property type="entry name" value="Molybdopterin cofactor biosynthesis C (MoaC) domain"/>
    <property type="match status" value="1"/>
</dbReference>
<dbReference type="Pfam" id="PF01967">
    <property type="entry name" value="MoaC"/>
    <property type="match status" value="1"/>
</dbReference>
<evidence type="ECO:0000256" key="5">
    <source>
        <dbReference type="ARBA" id="ARBA00023239"/>
    </source>
</evidence>
<feature type="active site" evidence="6">
    <location>
        <position position="129"/>
    </location>
</feature>
<comment type="catalytic activity">
    <reaction evidence="1 6">
        <text>(8S)-3',8-cyclo-7,8-dihydroguanosine 5'-triphosphate = cyclic pyranopterin phosphate + diphosphate</text>
        <dbReference type="Rhea" id="RHEA:49580"/>
        <dbReference type="ChEBI" id="CHEBI:33019"/>
        <dbReference type="ChEBI" id="CHEBI:59648"/>
        <dbReference type="ChEBI" id="CHEBI:131766"/>
        <dbReference type="EC" id="4.6.1.17"/>
    </reaction>
</comment>
<dbReference type="GO" id="GO:0006777">
    <property type="term" value="P:Mo-molybdopterin cofactor biosynthetic process"/>
    <property type="evidence" value="ECO:0007669"/>
    <property type="project" value="UniProtKB-UniRule"/>
</dbReference>
<comment type="function">
    <text evidence="6">Catalyzes the conversion of (8S)-3',8-cyclo-7,8-dihydroguanosine 5'-triphosphate to cyclic pyranopterin monophosphate (cPMP).</text>
</comment>
<evidence type="ECO:0000256" key="3">
    <source>
        <dbReference type="ARBA" id="ARBA00012575"/>
    </source>
</evidence>
<proteinExistence type="inferred from homology"/>
<reference evidence="9" key="1">
    <citation type="submission" date="2017-02" db="EMBL/GenBank/DDBJ databases">
        <authorList>
            <person name="Varghese N."/>
            <person name="Submissions S."/>
        </authorList>
    </citation>
    <scope>NUCLEOTIDE SEQUENCE [LARGE SCALE GENOMIC DNA]</scope>
    <source>
        <strain evidence="9">VKM Ac-2052</strain>
    </source>
</reference>
<dbReference type="InterPro" id="IPR047594">
    <property type="entry name" value="MoaC_bact/euk"/>
</dbReference>
<evidence type="ECO:0000259" key="7">
    <source>
        <dbReference type="Pfam" id="PF01967"/>
    </source>
</evidence>
<sequence length="159" mass="16447">MTDEPALTHVGADGAVLMVDVTDKAETSRRASAVATVVTRPDVLELLLAGELPKGEALAVSRVAGIMAAKQTSSLIPLCHPLPLSGATIDFAPGDDRIVITATVKTRGVTGVEMEALTAVSVAALTLYDMIKAVDKHVVITDIQVTAKSGGKSGDWTIE</sequence>
<accession>A0A1T4YGE4</accession>
<dbReference type="NCBIfam" id="NF006870">
    <property type="entry name" value="PRK09364.1"/>
    <property type="match status" value="1"/>
</dbReference>
<name>A0A1T4YGE4_9MICO</name>
<dbReference type="Proteomes" id="UP000189735">
    <property type="component" value="Unassembled WGS sequence"/>
</dbReference>
<comment type="pathway">
    <text evidence="2 6">Cofactor biosynthesis; molybdopterin biosynthesis.</text>
</comment>
<comment type="similarity">
    <text evidence="6">Belongs to the MoaC family.</text>
</comment>
<dbReference type="HAMAP" id="MF_01224_B">
    <property type="entry name" value="MoaC_B"/>
    <property type="match status" value="1"/>
</dbReference>
<evidence type="ECO:0000256" key="6">
    <source>
        <dbReference type="HAMAP-Rule" id="MF_01224"/>
    </source>
</evidence>
<keyword evidence="5 6" id="KW-0456">Lyase</keyword>
<dbReference type="EC" id="4.6.1.17" evidence="3 6"/>
<protein>
    <recommendedName>
        <fullName evidence="3 6">Cyclic pyranopterin monophosphate synthase</fullName>
        <ecNumber evidence="3 6">4.6.1.17</ecNumber>
    </recommendedName>
    <alternativeName>
        <fullName evidence="6">Molybdenum cofactor biosynthesis protein C</fullName>
    </alternativeName>
</protein>
<dbReference type="InterPro" id="IPR050105">
    <property type="entry name" value="MoCo_biosynth_MoaA/MoaC"/>
</dbReference>
<feature type="domain" description="Molybdopterin cofactor biosynthesis C (MoaC)" evidence="7">
    <location>
        <begin position="18"/>
        <end position="151"/>
    </location>
</feature>
<dbReference type="UniPathway" id="UPA00344"/>
<gene>
    <name evidence="6" type="primary">moaC</name>
    <name evidence="8" type="ORF">SAMN06295879_3094</name>
</gene>
<dbReference type="InterPro" id="IPR023045">
    <property type="entry name" value="MoaC"/>
</dbReference>
<feature type="binding site" evidence="6">
    <location>
        <begin position="114"/>
        <end position="115"/>
    </location>
    <ligand>
        <name>substrate</name>
    </ligand>
</feature>